<dbReference type="EMBL" id="WTYZ01000001">
    <property type="protein sequence ID" value="MXO83550.1"/>
    <property type="molecule type" value="Genomic_DNA"/>
</dbReference>
<evidence type="ECO:0000313" key="8">
    <source>
        <dbReference type="Proteomes" id="UP000460290"/>
    </source>
</evidence>
<evidence type="ECO:0000256" key="3">
    <source>
        <dbReference type="ARBA" id="ARBA00022692"/>
    </source>
</evidence>
<comment type="caution">
    <text evidence="7">The sequence shown here is derived from an EMBL/GenBank/DDBJ whole genome shotgun (WGS) entry which is preliminary data.</text>
</comment>
<dbReference type="GO" id="GO:0016020">
    <property type="term" value="C:membrane"/>
    <property type="evidence" value="ECO:0007669"/>
    <property type="project" value="UniProtKB-SubCell"/>
</dbReference>
<dbReference type="OrthoDB" id="9795496at2"/>
<feature type="transmembrane region" description="Helical" evidence="6">
    <location>
        <begin position="128"/>
        <end position="147"/>
    </location>
</feature>
<feature type="transmembrane region" description="Helical" evidence="6">
    <location>
        <begin position="102"/>
        <end position="122"/>
    </location>
</feature>
<protein>
    <submittedName>
        <fullName evidence="7">Tryptophan-rich sensory protein</fullName>
    </submittedName>
</protein>
<dbReference type="RefSeq" id="WP_160613893.1">
    <property type="nucleotide sequence ID" value="NZ_WTYZ01000001.1"/>
</dbReference>
<dbReference type="Pfam" id="PF03073">
    <property type="entry name" value="TspO_MBR"/>
    <property type="match status" value="1"/>
</dbReference>
<dbReference type="InterPro" id="IPR004307">
    <property type="entry name" value="TspO_MBR"/>
</dbReference>
<keyword evidence="5 6" id="KW-0472">Membrane</keyword>
<evidence type="ECO:0000256" key="6">
    <source>
        <dbReference type="SAM" id="Phobius"/>
    </source>
</evidence>
<sequence length="160" mass="18200">METTPLLVAIAWAVILGGAGGLLTEIGAWYRDLNKPSWQPPDWLFGPAWTIILGLAGWAFYLSWTAADTQSDRLLIGALYAVNFVCHLLWSPLFFKFKRPDWALFEVVFLWLSVLSLCVFLRQYSVAASWMIVPYLVWVSFASILNWQIVKLNGPFKQEA</sequence>
<dbReference type="PIRSF" id="PIRSF005859">
    <property type="entry name" value="PBR"/>
    <property type="match status" value="1"/>
</dbReference>
<dbReference type="FunFam" id="1.20.1260.100:FF:000001">
    <property type="entry name" value="translocator protein 2"/>
    <property type="match status" value="1"/>
</dbReference>
<comment type="subcellular location">
    <subcellularLocation>
        <location evidence="1">Membrane</location>
        <topology evidence="1">Multi-pass membrane protein</topology>
    </subcellularLocation>
</comment>
<feature type="transmembrane region" description="Helical" evidence="6">
    <location>
        <begin position="42"/>
        <end position="62"/>
    </location>
</feature>
<dbReference type="Proteomes" id="UP000460290">
    <property type="component" value="Unassembled WGS sequence"/>
</dbReference>
<evidence type="ECO:0000313" key="7">
    <source>
        <dbReference type="EMBL" id="MXO83550.1"/>
    </source>
</evidence>
<accession>A0A844Z9M0</accession>
<evidence type="ECO:0000256" key="2">
    <source>
        <dbReference type="ARBA" id="ARBA00007524"/>
    </source>
</evidence>
<name>A0A844Z9M0_9SPHN</name>
<dbReference type="CDD" id="cd15904">
    <property type="entry name" value="TSPO_MBR"/>
    <property type="match status" value="1"/>
</dbReference>
<evidence type="ECO:0000256" key="5">
    <source>
        <dbReference type="ARBA" id="ARBA00023136"/>
    </source>
</evidence>
<keyword evidence="8" id="KW-1185">Reference proteome</keyword>
<organism evidence="7 8">
    <name type="scientific">Pontixanthobacter aestiaquae</name>
    <dbReference type="NCBI Taxonomy" id="1509367"/>
    <lineage>
        <taxon>Bacteria</taxon>
        <taxon>Pseudomonadati</taxon>
        <taxon>Pseudomonadota</taxon>
        <taxon>Alphaproteobacteria</taxon>
        <taxon>Sphingomonadales</taxon>
        <taxon>Erythrobacteraceae</taxon>
        <taxon>Pontixanthobacter</taxon>
    </lineage>
</organism>
<dbReference type="GO" id="GO:0033013">
    <property type="term" value="P:tetrapyrrole metabolic process"/>
    <property type="evidence" value="ECO:0007669"/>
    <property type="project" value="UniProtKB-ARBA"/>
</dbReference>
<keyword evidence="4 6" id="KW-1133">Transmembrane helix</keyword>
<reference evidence="7 8" key="1">
    <citation type="submission" date="2019-12" db="EMBL/GenBank/DDBJ databases">
        <title>Genomic-based taxomic classification of the family Erythrobacteraceae.</title>
        <authorList>
            <person name="Xu L."/>
        </authorList>
    </citation>
    <scope>NUCLEOTIDE SEQUENCE [LARGE SCALE GENOMIC DNA]</scope>
    <source>
        <strain evidence="7 8">KCTC 42006</strain>
    </source>
</reference>
<feature type="transmembrane region" description="Helical" evidence="6">
    <location>
        <begin position="74"/>
        <end position="95"/>
    </location>
</feature>
<evidence type="ECO:0000256" key="1">
    <source>
        <dbReference type="ARBA" id="ARBA00004141"/>
    </source>
</evidence>
<dbReference type="InterPro" id="IPR038330">
    <property type="entry name" value="TspO/MBR-related_sf"/>
</dbReference>
<dbReference type="PANTHER" id="PTHR10057:SF0">
    <property type="entry name" value="TRANSLOCATOR PROTEIN"/>
    <property type="match status" value="1"/>
</dbReference>
<gene>
    <name evidence="7" type="ORF">GRI35_09275</name>
</gene>
<dbReference type="Gene3D" id="1.20.1260.100">
    <property type="entry name" value="TspO/MBR protein"/>
    <property type="match status" value="1"/>
</dbReference>
<proteinExistence type="inferred from homology"/>
<evidence type="ECO:0000256" key="4">
    <source>
        <dbReference type="ARBA" id="ARBA00022989"/>
    </source>
</evidence>
<comment type="similarity">
    <text evidence="2">Belongs to the TspO/BZRP family.</text>
</comment>
<dbReference type="PANTHER" id="PTHR10057">
    <property type="entry name" value="PERIPHERAL-TYPE BENZODIAZEPINE RECEPTOR"/>
    <property type="match status" value="1"/>
</dbReference>
<feature type="transmembrane region" description="Helical" evidence="6">
    <location>
        <begin position="6"/>
        <end position="30"/>
    </location>
</feature>
<keyword evidence="3 6" id="KW-0812">Transmembrane</keyword>
<dbReference type="AlphaFoldDB" id="A0A844Z9M0"/>